<accession>A0A2H3DHB4</accession>
<evidence type="ECO:0000313" key="1">
    <source>
        <dbReference type="EMBL" id="PBK94609.1"/>
    </source>
</evidence>
<dbReference type="InParanoid" id="A0A2H3DHB4"/>
<evidence type="ECO:0000313" key="2">
    <source>
        <dbReference type="Proteomes" id="UP000217790"/>
    </source>
</evidence>
<dbReference type="Proteomes" id="UP000217790">
    <property type="component" value="Unassembled WGS sequence"/>
</dbReference>
<reference evidence="2" key="1">
    <citation type="journal article" date="2017" name="Nat. Ecol. Evol.">
        <title>Genome expansion and lineage-specific genetic innovations in the forest pathogenic fungi Armillaria.</title>
        <authorList>
            <person name="Sipos G."/>
            <person name="Prasanna A.N."/>
            <person name="Walter M.C."/>
            <person name="O'Connor E."/>
            <person name="Balint B."/>
            <person name="Krizsan K."/>
            <person name="Kiss B."/>
            <person name="Hess J."/>
            <person name="Varga T."/>
            <person name="Slot J."/>
            <person name="Riley R."/>
            <person name="Boka B."/>
            <person name="Rigling D."/>
            <person name="Barry K."/>
            <person name="Lee J."/>
            <person name="Mihaltcheva S."/>
            <person name="LaButti K."/>
            <person name="Lipzen A."/>
            <person name="Waldron R."/>
            <person name="Moloney N.M."/>
            <person name="Sperisen C."/>
            <person name="Kredics L."/>
            <person name="Vagvoelgyi C."/>
            <person name="Patrignani A."/>
            <person name="Fitzpatrick D."/>
            <person name="Nagy I."/>
            <person name="Doyle S."/>
            <person name="Anderson J.B."/>
            <person name="Grigoriev I.V."/>
            <person name="Gueldener U."/>
            <person name="Muensterkoetter M."/>
            <person name="Nagy L.G."/>
        </authorList>
    </citation>
    <scope>NUCLEOTIDE SEQUENCE [LARGE SCALE GENOMIC DNA]</scope>
    <source>
        <strain evidence="2">Ar21-2</strain>
    </source>
</reference>
<name>A0A2H3DHB4_ARMGA</name>
<keyword evidence="2" id="KW-1185">Reference proteome</keyword>
<proteinExistence type="predicted"/>
<organism evidence="1 2">
    <name type="scientific">Armillaria gallica</name>
    <name type="common">Bulbous honey fungus</name>
    <name type="synonym">Armillaria bulbosa</name>
    <dbReference type="NCBI Taxonomy" id="47427"/>
    <lineage>
        <taxon>Eukaryota</taxon>
        <taxon>Fungi</taxon>
        <taxon>Dikarya</taxon>
        <taxon>Basidiomycota</taxon>
        <taxon>Agaricomycotina</taxon>
        <taxon>Agaricomycetes</taxon>
        <taxon>Agaricomycetidae</taxon>
        <taxon>Agaricales</taxon>
        <taxon>Marasmiineae</taxon>
        <taxon>Physalacriaceae</taxon>
        <taxon>Armillaria</taxon>
    </lineage>
</organism>
<dbReference type="EMBL" id="KZ293653">
    <property type="protein sequence ID" value="PBK94609.1"/>
    <property type="molecule type" value="Genomic_DNA"/>
</dbReference>
<gene>
    <name evidence="1" type="ORF">ARMGADRAFT_1011534</name>
</gene>
<sequence length="82" mass="9077">MGEEISFDRLAVSTLCHHARLPQLRSATHQGSQCPRDAGIPTLQASYTYLKSGPVFQWVATTHRCPASKEGTGPDEWMHNLV</sequence>
<dbReference type="AlphaFoldDB" id="A0A2H3DHB4"/>
<protein>
    <submittedName>
        <fullName evidence="1">Uncharacterized protein</fullName>
    </submittedName>
</protein>